<evidence type="ECO:0000313" key="15">
    <source>
        <dbReference type="Proteomes" id="UP000321513"/>
    </source>
</evidence>
<proteinExistence type="predicted"/>
<keyword evidence="4" id="KW-1003">Cell membrane</keyword>
<evidence type="ECO:0000256" key="5">
    <source>
        <dbReference type="ARBA" id="ARBA00022553"/>
    </source>
</evidence>
<dbReference type="Proteomes" id="UP000321513">
    <property type="component" value="Unassembled WGS sequence"/>
</dbReference>
<dbReference type="PRINTS" id="PR00344">
    <property type="entry name" value="BCTRLSENSOR"/>
</dbReference>
<evidence type="ECO:0000313" key="14">
    <source>
        <dbReference type="EMBL" id="GEO10325.1"/>
    </source>
</evidence>
<dbReference type="Gene3D" id="1.10.287.130">
    <property type="match status" value="1"/>
</dbReference>
<keyword evidence="5" id="KW-0597">Phosphoprotein</keyword>
<evidence type="ECO:0000256" key="8">
    <source>
        <dbReference type="ARBA" id="ARBA00022777"/>
    </source>
</evidence>
<evidence type="ECO:0000256" key="10">
    <source>
        <dbReference type="ARBA" id="ARBA00023012"/>
    </source>
</evidence>
<dbReference type="InterPro" id="IPR050351">
    <property type="entry name" value="BphY/WalK/GraS-like"/>
</dbReference>
<dbReference type="Gene3D" id="3.30.565.10">
    <property type="entry name" value="Histidine kinase-like ATPase, C-terminal domain"/>
    <property type="match status" value="1"/>
</dbReference>
<dbReference type="GO" id="GO:0004721">
    <property type="term" value="F:phosphoprotein phosphatase activity"/>
    <property type="evidence" value="ECO:0007669"/>
    <property type="project" value="TreeGrafter"/>
</dbReference>
<dbReference type="RefSeq" id="WP_147204440.1">
    <property type="nucleotide sequence ID" value="NZ_BJYT01000010.1"/>
</dbReference>
<dbReference type="EMBL" id="BJYT01000010">
    <property type="protein sequence ID" value="GEO10325.1"/>
    <property type="molecule type" value="Genomic_DNA"/>
</dbReference>
<dbReference type="PANTHER" id="PTHR45453:SF1">
    <property type="entry name" value="PHOSPHATE REGULON SENSOR PROTEIN PHOR"/>
    <property type="match status" value="1"/>
</dbReference>
<evidence type="ECO:0000256" key="1">
    <source>
        <dbReference type="ARBA" id="ARBA00000085"/>
    </source>
</evidence>
<dbReference type="SMART" id="SM00387">
    <property type="entry name" value="HATPase_c"/>
    <property type="match status" value="1"/>
</dbReference>
<dbReference type="GO" id="GO:0005886">
    <property type="term" value="C:plasma membrane"/>
    <property type="evidence" value="ECO:0007669"/>
    <property type="project" value="UniProtKB-SubCell"/>
</dbReference>
<sequence length="447" mass="50813">MKRIFPVIIVLITLSLLGIIVLQVSWFRDMTLLRKVQLRKGAEEATTEAAIELGKHASSAPFFKIPRKQNLSLLPNDYAIGYGRPLLSQHFSVFEIKEKIQKAFNSKGLEDVHFEFGVTSNSSAYTLELQTDNFFKEADDTVHNRSIIVPILPPDNEDILQPREPFEHLIVIIPNFKIQVLESMMWVVMFAVVFTLIIVTAFGVTVQALLRQKKLSEIKTDFINNMTHEFKTPLATISLAVDALRNEKVLAQPEKMSYFSGIIKEENKRMNKHVETILQAALLDRQELKLDMNKVHAHKLIESALNNYQLQIQDKDGKVELKFDAKNDEIIADENHFTNLLSNLFDNAIKYSRENLVLKITTCNTGKNLQIKIQDNGIGMNKETVKRVFEKFYRAHTGNLHNVKGFGLGMSYVKTVIDVHKGRIKVDSTLGKGSCFTVEVPLADKSE</sequence>
<dbReference type="InterPro" id="IPR004358">
    <property type="entry name" value="Sig_transdc_His_kin-like_C"/>
</dbReference>
<dbReference type="InterPro" id="IPR003594">
    <property type="entry name" value="HATPase_dom"/>
</dbReference>
<dbReference type="SUPFAM" id="SSF55874">
    <property type="entry name" value="ATPase domain of HSP90 chaperone/DNA topoisomerase II/histidine kinase"/>
    <property type="match status" value="1"/>
</dbReference>
<comment type="catalytic activity">
    <reaction evidence="1">
        <text>ATP + protein L-histidine = ADP + protein N-phospho-L-histidine.</text>
        <dbReference type="EC" id="2.7.13.3"/>
    </reaction>
</comment>
<dbReference type="SMART" id="SM00388">
    <property type="entry name" value="HisKA"/>
    <property type="match status" value="1"/>
</dbReference>
<dbReference type="Pfam" id="PF00512">
    <property type="entry name" value="HisKA"/>
    <property type="match status" value="1"/>
</dbReference>
<keyword evidence="11 12" id="KW-0472">Membrane</keyword>
<keyword evidence="7" id="KW-0547">Nucleotide-binding</keyword>
<organism evidence="14 15">
    <name type="scientific">Segetibacter aerophilus</name>
    <dbReference type="NCBI Taxonomy" id="670293"/>
    <lineage>
        <taxon>Bacteria</taxon>
        <taxon>Pseudomonadati</taxon>
        <taxon>Bacteroidota</taxon>
        <taxon>Chitinophagia</taxon>
        <taxon>Chitinophagales</taxon>
        <taxon>Chitinophagaceae</taxon>
        <taxon>Segetibacter</taxon>
    </lineage>
</organism>
<dbReference type="InterPro" id="IPR005467">
    <property type="entry name" value="His_kinase_dom"/>
</dbReference>
<feature type="transmembrane region" description="Helical" evidence="12">
    <location>
        <begin position="7"/>
        <end position="27"/>
    </location>
</feature>
<dbReference type="InterPro" id="IPR036097">
    <property type="entry name" value="HisK_dim/P_sf"/>
</dbReference>
<dbReference type="GO" id="GO:0000155">
    <property type="term" value="F:phosphorelay sensor kinase activity"/>
    <property type="evidence" value="ECO:0007669"/>
    <property type="project" value="InterPro"/>
</dbReference>
<keyword evidence="12" id="KW-0812">Transmembrane</keyword>
<dbReference type="GO" id="GO:0005524">
    <property type="term" value="F:ATP binding"/>
    <property type="evidence" value="ECO:0007669"/>
    <property type="project" value="UniProtKB-KW"/>
</dbReference>
<dbReference type="GO" id="GO:0016036">
    <property type="term" value="P:cellular response to phosphate starvation"/>
    <property type="evidence" value="ECO:0007669"/>
    <property type="project" value="TreeGrafter"/>
</dbReference>
<dbReference type="PANTHER" id="PTHR45453">
    <property type="entry name" value="PHOSPHATE REGULON SENSOR PROTEIN PHOR"/>
    <property type="match status" value="1"/>
</dbReference>
<dbReference type="SUPFAM" id="SSF47384">
    <property type="entry name" value="Homodimeric domain of signal transducing histidine kinase"/>
    <property type="match status" value="1"/>
</dbReference>
<keyword evidence="15" id="KW-1185">Reference proteome</keyword>
<dbReference type="CDD" id="cd00082">
    <property type="entry name" value="HisKA"/>
    <property type="match status" value="1"/>
</dbReference>
<evidence type="ECO:0000256" key="9">
    <source>
        <dbReference type="ARBA" id="ARBA00022840"/>
    </source>
</evidence>
<evidence type="ECO:0000259" key="13">
    <source>
        <dbReference type="PROSITE" id="PS50109"/>
    </source>
</evidence>
<dbReference type="EC" id="2.7.13.3" evidence="3"/>
<evidence type="ECO:0000256" key="7">
    <source>
        <dbReference type="ARBA" id="ARBA00022741"/>
    </source>
</evidence>
<dbReference type="Pfam" id="PF02518">
    <property type="entry name" value="HATPase_c"/>
    <property type="match status" value="1"/>
</dbReference>
<comment type="subcellular location">
    <subcellularLocation>
        <location evidence="2">Cell membrane</location>
    </subcellularLocation>
</comment>
<dbReference type="PROSITE" id="PS50109">
    <property type="entry name" value="HIS_KIN"/>
    <property type="match status" value="1"/>
</dbReference>
<accession>A0A512BEL2</accession>
<keyword evidence="8" id="KW-0418">Kinase</keyword>
<dbReference type="AlphaFoldDB" id="A0A512BEL2"/>
<dbReference type="InterPro" id="IPR003661">
    <property type="entry name" value="HisK_dim/P_dom"/>
</dbReference>
<evidence type="ECO:0000256" key="2">
    <source>
        <dbReference type="ARBA" id="ARBA00004236"/>
    </source>
</evidence>
<reference evidence="14 15" key="1">
    <citation type="submission" date="2019-07" db="EMBL/GenBank/DDBJ databases">
        <title>Whole genome shotgun sequence of Segetibacter aerophilus NBRC 106135.</title>
        <authorList>
            <person name="Hosoyama A."/>
            <person name="Uohara A."/>
            <person name="Ohji S."/>
            <person name="Ichikawa N."/>
        </authorList>
    </citation>
    <scope>NUCLEOTIDE SEQUENCE [LARGE SCALE GENOMIC DNA]</scope>
    <source>
        <strain evidence="14 15">NBRC 106135</strain>
    </source>
</reference>
<name>A0A512BEL2_9BACT</name>
<dbReference type="CDD" id="cd00075">
    <property type="entry name" value="HATPase"/>
    <property type="match status" value="1"/>
</dbReference>
<feature type="transmembrane region" description="Helical" evidence="12">
    <location>
        <begin position="184"/>
        <end position="210"/>
    </location>
</feature>
<evidence type="ECO:0000256" key="4">
    <source>
        <dbReference type="ARBA" id="ARBA00022475"/>
    </source>
</evidence>
<evidence type="ECO:0000256" key="6">
    <source>
        <dbReference type="ARBA" id="ARBA00022679"/>
    </source>
</evidence>
<dbReference type="OrthoDB" id="9804645at2"/>
<keyword evidence="10" id="KW-0902">Two-component regulatory system</keyword>
<dbReference type="InterPro" id="IPR036890">
    <property type="entry name" value="HATPase_C_sf"/>
</dbReference>
<evidence type="ECO:0000256" key="11">
    <source>
        <dbReference type="ARBA" id="ARBA00023136"/>
    </source>
</evidence>
<dbReference type="FunFam" id="3.30.565.10:FF:000023">
    <property type="entry name" value="PAS domain-containing sensor histidine kinase"/>
    <property type="match status" value="1"/>
</dbReference>
<protein>
    <recommendedName>
        <fullName evidence="3">histidine kinase</fullName>
        <ecNumber evidence="3">2.7.13.3</ecNumber>
    </recommendedName>
</protein>
<keyword evidence="9" id="KW-0067">ATP-binding</keyword>
<feature type="domain" description="Histidine kinase" evidence="13">
    <location>
        <begin position="225"/>
        <end position="444"/>
    </location>
</feature>
<comment type="caution">
    <text evidence="14">The sequence shown here is derived from an EMBL/GenBank/DDBJ whole genome shotgun (WGS) entry which is preliminary data.</text>
</comment>
<keyword evidence="6" id="KW-0808">Transferase</keyword>
<gene>
    <name evidence="14" type="ORF">SAE01_28210</name>
</gene>
<evidence type="ECO:0000256" key="3">
    <source>
        <dbReference type="ARBA" id="ARBA00012438"/>
    </source>
</evidence>
<keyword evidence="12" id="KW-1133">Transmembrane helix</keyword>
<evidence type="ECO:0000256" key="12">
    <source>
        <dbReference type="SAM" id="Phobius"/>
    </source>
</evidence>